<evidence type="ECO:0000313" key="2">
    <source>
        <dbReference type="EMBL" id="KAK2968138.1"/>
    </source>
</evidence>
<dbReference type="AlphaFoldDB" id="A0AA88QK75"/>
<evidence type="ECO:0000256" key="1">
    <source>
        <dbReference type="SAM" id="Phobius"/>
    </source>
</evidence>
<dbReference type="InterPro" id="IPR017949">
    <property type="entry name" value="Thaumatin_CS"/>
</dbReference>
<dbReference type="SMART" id="SM00205">
    <property type="entry name" value="THN"/>
    <property type="match status" value="1"/>
</dbReference>
<keyword evidence="3" id="KW-1185">Reference proteome</keyword>
<keyword evidence="1" id="KW-1133">Transmembrane helix</keyword>
<reference evidence="2" key="1">
    <citation type="submission" date="2022-12" db="EMBL/GenBank/DDBJ databases">
        <title>Draft genome assemblies for two species of Escallonia (Escalloniales).</title>
        <authorList>
            <person name="Chanderbali A."/>
            <person name="Dervinis C."/>
            <person name="Anghel I."/>
            <person name="Soltis D."/>
            <person name="Soltis P."/>
            <person name="Zapata F."/>
        </authorList>
    </citation>
    <scope>NUCLEOTIDE SEQUENCE</scope>
    <source>
        <strain evidence="2">UCBG92.1500</strain>
        <tissue evidence="2">Leaf</tissue>
    </source>
</reference>
<accession>A0AA88QK75</accession>
<dbReference type="PANTHER" id="PTHR31048">
    <property type="entry name" value="OS03G0233200 PROTEIN"/>
    <property type="match status" value="1"/>
</dbReference>
<protein>
    <recommendedName>
        <fullName evidence="4">Thaumatin-like protein</fullName>
    </recommendedName>
</protein>
<dbReference type="SUPFAM" id="SSF49870">
    <property type="entry name" value="Osmotin, thaumatin-like protein"/>
    <property type="match status" value="1"/>
</dbReference>
<gene>
    <name evidence="2" type="ORF">RJ640_007527</name>
</gene>
<dbReference type="EMBL" id="JAVXUO010002936">
    <property type="protein sequence ID" value="KAK2968138.1"/>
    <property type="molecule type" value="Genomic_DNA"/>
</dbReference>
<dbReference type="InterPro" id="IPR037176">
    <property type="entry name" value="Osmotin/thaumatin-like_sf"/>
</dbReference>
<dbReference type="Pfam" id="PF00314">
    <property type="entry name" value="Thaumatin"/>
    <property type="match status" value="1"/>
</dbReference>
<proteinExistence type="predicted"/>
<dbReference type="PROSITE" id="PS00316">
    <property type="entry name" value="THAUMATIN_1"/>
    <property type="match status" value="1"/>
</dbReference>
<comment type="caution">
    <text evidence="2">The sequence shown here is derived from an EMBL/GenBank/DDBJ whole genome shotgun (WGS) entry which is preliminary data.</text>
</comment>
<dbReference type="Proteomes" id="UP001187471">
    <property type="component" value="Unassembled WGS sequence"/>
</dbReference>
<keyword evidence="1" id="KW-0812">Transmembrane</keyword>
<organism evidence="2 3">
    <name type="scientific">Escallonia rubra</name>
    <dbReference type="NCBI Taxonomy" id="112253"/>
    <lineage>
        <taxon>Eukaryota</taxon>
        <taxon>Viridiplantae</taxon>
        <taxon>Streptophyta</taxon>
        <taxon>Embryophyta</taxon>
        <taxon>Tracheophyta</taxon>
        <taxon>Spermatophyta</taxon>
        <taxon>Magnoliopsida</taxon>
        <taxon>eudicotyledons</taxon>
        <taxon>Gunneridae</taxon>
        <taxon>Pentapetalae</taxon>
        <taxon>asterids</taxon>
        <taxon>campanulids</taxon>
        <taxon>Escalloniales</taxon>
        <taxon>Escalloniaceae</taxon>
        <taxon>Escallonia</taxon>
    </lineage>
</organism>
<keyword evidence="1" id="KW-0472">Membrane</keyword>
<evidence type="ECO:0008006" key="4">
    <source>
        <dbReference type="Google" id="ProtNLM"/>
    </source>
</evidence>
<feature type="transmembrane region" description="Helical" evidence="1">
    <location>
        <begin position="235"/>
        <end position="258"/>
    </location>
</feature>
<dbReference type="Gene3D" id="2.60.110.10">
    <property type="entry name" value="Thaumatin"/>
    <property type="match status" value="1"/>
</dbReference>
<dbReference type="InterPro" id="IPR001938">
    <property type="entry name" value="Thaumatin"/>
</dbReference>
<name>A0AA88QK75_9ASTE</name>
<evidence type="ECO:0000313" key="3">
    <source>
        <dbReference type="Proteomes" id="UP001187471"/>
    </source>
</evidence>
<sequence length="295" mass="31458">MLPQSIPVVSNHGTPTLTTTTCELEPGESASIFIPAPWTGQLWARTLCSYDLTGRFNCLTGDCGTGSEDCASAQTVPPVTVAMFNMSSDGDGGLDFYGVSVTRGYNLAILVVPHGDDQADCMATACVNSPDDPSETGGEGTTTCFAFGDPKNCCSGAYAPPDTCEPSYYSFYFGSKCPWAYRYVDDDGEEKNRTFACSCADYRITLCPHPSPATGHKAATGAGTRPSSARKTKRVIVIVFVVVVAVIAILLTVLKILAPDFVCIGLWEICLGVKNVVTDSFYLYELKSEVYGLNA</sequence>
<dbReference type="PROSITE" id="PS51367">
    <property type="entry name" value="THAUMATIN_2"/>
    <property type="match status" value="1"/>
</dbReference>